<evidence type="ECO:0000256" key="7">
    <source>
        <dbReference type="SAM" id="SignalP"/>
    </source>
</evidence>
<comment type="subcellular location">
    <subcellularLocation>
        <location evidence="1">Membrane</location>
        <topology evidence="1">Multi-pass membrane protein</topology>
    </subcellularLocation>
</comment>
<dbReference type="GO" id="GO:0016020">
    <property type="term" value="C:membrane"/>
    <property type="evidence" value="ECO:0007669"/>
    <property type="project" value="UniProtKB-SubCell"/>
</dbReference>
<keyword evidence="5 6" id="KW-0472">Membrane</keyword>
<evidence type="ECO:0000256" key="5">
    <source>
        <dbReference type="ARBA" id="ARBA00023136"/>
    </source>
</evidence>
<feature type="chain" id="PRO_5040955165" evidence="7">
    <location>
        <begin position="23"/>
        <end position="270"/>
    </location>
</feature>
<evidence type="ECO:0000256" key="1">
    <source>
        <dbReference type="ARBA" id="ARBA00004141"/>
    </source>
</evidence>
<name>A0A9W7EDY8_9STRA</name>
<dbReference type="PANTHER" id="PTHR11266:SF17">
    <property type="entry name" value="PROTEIN MPV17"/>
    <property type="match status" value="1"/>
</dbReference>
<proteinExistence type="inferred from homology"/>
<keyword evidence="7" id="KW-0732">Signal</keyword>
<organism evidence="8 9">
    <name type="scientific">Triparma laevis f. longispina</name>
    <dbReference type="NCBI Taxonomy" id="1714387"/>
    <lineage>
        <taxon>Eukaryota</taxon>
        <taxon>Sar</taxon>
        <taxon>Stramenopiles</taxon>
        <taxon>Ochrophyta</taxon>
        <taxon>Bolidophyceae</taxon>
        <taxon>Parmales</taxon>
        <taxon>Triparmaceae</taxon>
        <taxon>Triparma</taxon>
    </lineage>
</organism>
<gene>
    <name evidence="8" type="ORF">TrLO_g15857</name>
</gene>
<feature type="transmembrane region" description="Helical" evidence="6">
    <location>
        <begin position="93"/>
        <end position="114"/>
    </location>
</feature>
<evidence type="ECO:0000256" key="6">
    <source>
        <dbReference type="RuleBase" id="RU363053"/>
    </source>
</evidence>
<dbReference type="Proteomes" id="UP001165122">
    <property type="component" value="Unassembled WGS sequence"/>
</dbReference>
<comment type="similarity">
    <text evidence="2 6">Belongs to the peroxisomal membrane protein PXMP2/4 family.</text>
</comment>
<evidence type="ECO:0000256" key="2">
    <source>
        <dbReference type="ARBA" id="ARBA00006824"/>
    </source>
</evidence>
<feature type="signal peptide" evidence="7">
    <location>
        <begin position="1"/>
        <end position="22"/>
    </location>
</feature>
<keyword evidence="4 6" id="KW-1133">Transmembrane helix</keyword>
<dbReference type="InterPro" id="IPR007248">
    <property type="entry name" value="Mpv17_PMP22"/>
</dbReference>
<protein>
    <submittedName>
        <fullName evidence="8">Uncharacterized protein</fullName>
    </submittedName>
</protein>
<reference evidence="9" key="1">
    <citation type="journal article" date="2023" name="Commun. Biol.">
        <title>Genome analysis of Parmales, the sister group of diatoms, reveals the evolutionary specialization of diatoms from phago-mixotrophs to photoautotrophs.</title>
        <authorList>
            <person name="Ban H."/>
            <person name="Sato S."/>
            <person name="Yoshikawa S."/>
            <person name="Yamada K."/>
            <person name="Nakamura Y."/>
            <person name="Ichinomiya M."/>
            <person name="Sato N."/>
            <person name="Blanc-Mathieu R."/>
            <person name="Endo H."/>
            <person name="Kuwata A."/>
            <person name="Ogata H."/>
        </authorList>
    </citation>
    <scope>NUCLEOTIDE SEQUENCE [LARGE SCALE GENOMIC DNA]</scope>
    <source>
        <strain evidence="9">NIES 3700</strain>
    </source>
</reference>
<dbReference type="GO" id="GO:0005737">
    <property type="term" value="C:cytoplasm"/>
    <property type="evidence" value="ECO:0007669"/>
    <property type="project" value="TreeGrafter"/>
</dbReference>
<accession>A0A9W7EDY8</accession>
<evidence type="ECO:0000256" key="3">
    <source>
        <dbReference type="ARBA" id="ARBA00022692"/>
    </source>
</evidence>
<sequence length="270" mass="30042">MHLKRNIISALVLLCLVTLATSFNTPLKRTSKLPVSSLHNKNLNASPSNVPDIASDIASSITSLASHPSSPTLRGGSLLQTTWSQYQTLLQTFRYPILLTALSTSFVAFLGDLLSQIVLCISKTTIAAYSIHRSLIMLIIGFAWTGPVLHILYFYVEKFGEFLDNKGITKFKKVTYQVIINQTIGAFSINAGFMFLFYTLQTLFNGSEFSLKTAKYLVASKMKTIVGASWMIWVPASFTNFYWMPKNSRVLFTNVVAAFYNFVLSIIANS</sequence>
<feature type="transmembrane region" description="Helical" evidence="6">
    <location>
        <begin position="250"/>
        <end position="268"/>
    </location>
</feature>
<evidence type="ECO:0000313" key="8">
    <source>
        <dbReference type="EMBL" id="GMH74525.1"/>
    </source>
</evidence>
<keyword evidence="3 6" id="KW-0812">Transmembrane</keyword>
<comment type="caution">
    <text evidence="8">The sequence shown here is derived from an EMBL/GenBank/DDBJ whole genome shotgun (WGS) entry which is preliminary data.</text>
</comment>
<dbReference type="OrthoDB" id="430207at2759"/>
<evidence type="ECO:0000256" key="4">
    <source>
        <dbReference type="ARBA" id="ARBA00022989"/>
    </source>
</evidence>
<feature type="transmembrane region" description="Helical" evidence="6">
    <location>
        <begin position="176"/>
        <end position="204"/>
    </location>
</feature>
<feature type="transmembrane region" description="Helical" evidence="6">
    <location>
        <begin position="135"/>
        <end position="156"/>
    </location>
</feature>
<dbReference type="EMBL" id="BRXW01000698">
    <property type="protein sequence ID" value="GMH74525.1"/>
    <property type="molecule type" value="Genomic_DNA"/>
</dbReference>
<keyword evidence="9" id="KW-1185">Reference proteome</keyword>
<feature type="transmembrane region" description="Helical" evidence="6">
    <location>
        <begin position="225"/>
        <end position="244"/>
    </location>
</feature>
<dbReference type="PANTHER" id="PTHR11266">
    <property type="entry name" value="PEROXISOMAL MEMBRANE PROTEIN 2, PXMP2 MPV17"/>
    <property type="match status" value="1"/>
</dbReference>
<dbReference type="AlphaFoldDB" id="A0A9W7EDY8"/>
<dbReference type="Pfam" id="PF04117">
    <property type="entry name" value="Mpv17_PMP22"/>
    <property type="match status" value="1"/>
</dbReference>
<evidence type="ECO:0000313" key="9">
    <source>
        <dbReference type="Proteomes" id="UP001165122"/>
    </source>
</evidence>